<protein>
    <submittedName>
        <fullName evidence="2">Uncharacterized protein</fullName>
    </submittedName>
</protein>
<proteinExistence type="predicted"/>
<keyword evidence="3" id="KW-1185">Reference proteome</keyword>
<feature type="compositionally biased region" description="Acidic residues" evidence="1">
    <location>
        <begin position="661"/>
        <end position="673"/>
    </location>
</feature>
<feature type="compositionally biased region" description="Basic and acidic residues" evidence="1">
    <location>
        <begin position="639"/>
        <end position="649"/>
    </location>
</feature>
<feature type="region of interest" description="Disordered" evidence="1">
    <location>
        <begin position="178"/>
        <end position="211"/>
    </location>
</feature>
<accession>A0A4S8LMP4</accession>
<feature type="region of interest" description="Disordered" evidence="1">
    <location>
        <begin position="489"/>
        <end position="700"/>
    </location>
</feature>
<feature type="compositionally biased region" description="Low complexity" evidence="1">
    <location>
        <begin position="586"/>
        <end position="596"/>
    </location>
</feature>
<dbReference type="OrthoDB" id="3060267at2759"/>
<feature type="compositionally biased region" description="Polar residues" evidence="1">
    <location>
        <begin position="992"/>
        <end position="1006"/>
    </location>
</feature>
<feature type="compositionally biased region" description="Acidic residues" evidence="1">
    <location>
        <begin position="969"/>
        <end position="983"/>
    </location>
</feature>
<feature type="compositionally biased region" description="Basic and acidic residues" evidence="1">
    <location>
        <begin position="618"/>
        <end position="632"/>
    </location>
</feature>
<feature type="region of interest" description="Disordered" evidence="1">
    <location>
        <begin position="962"/>
        <end position="1006"/>
    </location>
</feature>
<name>A0A4S8LMP4_DENBC</name>
<dbReference type="EMBL" id="ML179337">
    <property type="protein sequence ID" value="THU90330.1"/>
    <property type="molecule type" value="Genomic_DNA"/>
</dbReference>
<feature type="compositionally biased region" description="Polar residues" evidence="1">
    <location>
        <begin position="519"/>
        <end position="530"/>
    </location>
</feature>
<sequence>MSPCDQTVPKSFTLPVVVTRTNSYIWPAELPLARGDFDSINLELNPSNFFNFLAAERARAHQMARVYTSNTARLDDDARHLTQDYPAVGDIDNLSRASSRSSTVSQASRSAYPGVPEEILERISQAKSARLAARARYEAALNTRDPSHPVILELEDQLSKIEDELKFARIERTRAKVLSRHASSPSKSPLSPPLPVPSPARHSSQPPLQPVHESLAPFLQGEELRYRSHGTSVYEDKPWKTADKLKLAGTERDHVELASQDSATLPRSLLSSILASPLPQIATRFSSQPVLEDLAPFLEQREDPSNRRHRDDAEDQRSQVANELKLTRTEHDRAELSGQWGATLSGLSERRDRSKLLDQHVAPRWSTPSPQLLSPMQPRGFEYLAPSLERGGESRKPMTDFDRGVSFKAGEEVEVMGGREEKTRSVHDVRAQLPRHYEHEGRSRTIVPLDREQHMYVPNVSRTATRPVQYHNASLTPVIQQWSELGSNEQRSGVYHHSHAGQPSRNQDEREVQHCVPPTMNTHPQEQLGVNSPPPPINYISRPRRSSPFLVTTSTRGVSSSWPRPRNFGTPVQHIVGGFGGGGDPEGSSYYESSESGHGGGNGGGGRRPGWWDDDPGDPDRNDKERGGDRQPRRGRHGPGKDRSNEPRRGSCGGGPPGGDPPDDGEPEGDQDGNSERSSRKDLKKRRGMTPFSEIPEEGSPHYDYEYFEYKVKSPTNSKKPLKEKVFTRFATLIEWRLFTKMQVLGDSKAQRNLVNSIPKIKQYNGQNSIIVLDNFLRGLIRHMEIQGLTGPEKREDSEGTLVVTNEDAGRTILMAGNLTGAALEWYQKYAERPPDSFKQDMKASAHRRTFLQIFRALFDRFITGAALKEIDTLYDKVKYTTLGGIRQLFSDMKMYAKLMPVPPDEYRFKDNLLEKLPQSMRRIALNDGLGPNTATIDEIMQRALAVESGWEAEAYYNTTGSQLNVSESETDTGGESESEETQEGGGSAGTRQQRLLKSWLKTQAN</sequence>
<dbReference type="Proteomes" id="UP000297245">
    <property type="component" value="Unassembled WGS sequence"/>
</dbReference>
<dbReference type="AlphaFoldDB" id="A0A4S8LMP4"/>
<evidence type="ECO:0000313" key="2">
    <source>
        <dbReference type="EMBL" id="THU90330.1"/>
    </source>
</evidence>
<evidence type="ECO:0000256" key="1">
    <source>
        <dbReference type="SAM" id="MobiDB-lite"/>
    </source>
</evidence>
<reference evidence="2 3" key="1">
    <citation type="journal article" date="2019" name="Nat. Ecol. Evol.">
        <title>Megaphylogeny resolves global patterns of mushroom evolution.</title>
        <authorList>
            <person name="Varga T."/>
            <person name="Krizsan K."/>
            <person name="Foldi C."/>
            <person name="Dima B."/>
            <person name="Sanchez-Garcia M."/>
            <person name="Sanchez-Ramirez S."/>
            <person name="Szollosi G.J."/>
            <person name="Szarkandi J.G."/>
            <person name="Papp V."/>
            <person name="Albert L."/>
            <person name="Andreopoulos W."/>
            <person name="Angelini C."/>
            <person name="Antonin V."/>
            <person name="Barry K.W."/>
            <person name="Bougher N.L."/>
            <person name="Buchanan P."/>
            <person name="Buyck B."/>
            <person name="Bense V."/>
            <person name="Catcheside P."/>
            <person name="Chovatia M."/>
            <person name="Cooper J."/>
            <person name="Damon W."/>
            <person name="Desjardin D."/>
            <person name="Finy P."/>
            <person name="Geml J."/>
            <person name="Haridas S."/>
            <person name="Hughes K."/>
            <person name="Justo A."/>
            <person name="Karasinski D."/>
            <person name="Kautmanova I."/>
            <person name="Kiss B."/>
            <person name="Kocsube S."/>
            <person name="Kotiranta H."/>
            <person name="LaButti K.M."/>
            <person name="Lechner B.E."/>
            <person name="Liimatainen K."/>
            <person name="Lipzen A."/>
            <person name="Lukacs Z."/>
            <person name="Mihaltcheva S."/>
            <person name="Morgado L.N."/>
            <person name="Niskanen T."/>
            <person name="Noordeloos M.E."/>
            <person name="Ohm R.A."/>
            <person name="Ortiz-Santana B."/>
            <person name="Ovrebo C."/>
            <person name="Racz N."/>
            <person name="Riley R."/>
            <person name="Savchenko A."/>
            <person name="Shiryaev A."/>
            <person name="Soop K."/>
            <person name="Spirin V."/>
            <person name="Szebenyi C."/>
            <person name="Tomsovsky M."/>
            <person name="Tulloss R.E."/>
            <person name="Uehling J."/>
            <person name="Grigoriev I.V."/>
            <person name="Vagvolgyi C."/>
            <person name="Papp T."/>
            <person name="Martin F.M."/>
            <person name="Miettinen O."/>
            <person name="Hibbett D.S."/>
            <person name="Nagy L.G."/>
        </authorList>
    </citation>
    <scope>NUCLEOTIDE SEQUENCE [LARGE SCALE GENOMIC DNA]</scope>
    <source>
        <strain evidence="2 3">CBS 962.96</strain>
    </source>
</reference>
<evidence type="ECO:0000313" key="3">
    <source>
        <dbReference type="Proteomes" id="UP000297245"/>
    </source>
</evidence>
<feature type="compositionally biased region" description="Polar residues" evidence="1">
    <location>
        <begin position="549"/>
        <end position="562"/>
    </location>
</feature>
<feature type="compositionally biased region" description="Basic and acidic residues" evidence="1">
    <location>
        <begin position="299"/>
        <end position="317"/>
    </location>
</feature>
<feature type="compositionally biased region" description="Gly residues" evidence="1">
    <location>
        <begin position="597"/>
        <end position="608"/>
    </location>
</feature>
<feature type="region of interest" description="Disordered" evidence="1">
    <location>
        <begin position="297"/>
        <end position="323"/>
    </location>
</feature>
<organism evidence="2 3">
    <name type="scientific">Dendrothele bispora (strain CBS 962.96)</name>
    <dbReference type="NCBI Taxonomy" id="1314807"/>
    <lineage>
        <taxon>Eukaryota</taxon>
        <taxon>Fungi</taxon>
        <taxon>Dikarya</taxon>
        <taxon>Basidiomycota</taxon>
        <taxon>Agaricomycotina</taxon>
        <taxon>Agaricomycetes</taxon>
        <taxon>Agaricomycetidae</taxon>
        <taxon>Agaricales</taxon>
        <taxon>Agaricales incertae sedis</taxon>
        <taxon>Dendrothele</taxon>
    </lineage>
</organism>
<gene>
    <name evidence="2" type="ORF">K435DRAFT_864360</name>
</gene>
<feature type="compositionally biased region" description="Low complexity" evidence="1">
    <location>
        <begin position="180"/>
        <end position="189"/>
    </location>
</feature>